<dbReference type="Proteomes" id="UP000398389">
    <property type="component" value="Unassembled WGS sequence"/>
</dbReference>
<dbReference type="AlphaFoldDB" id="A0A5E8B2W0"/>
<dbReference type="GO" id="GO:0006890">
    <property type="term" value="P:retrograde vesicle-mediated transport, Golgi to endoplasmic reticulum"/>
    <property type="evidence" value="ECO:0007669"/>
    <property type="project" value="InterPro"/>
</dbReference>
<keyword evidence="14" id="KW-1185">Reference proteome</keyword>
<dbReference type="SUPFAM" id="SSF58104">
    <property type="entry name" value="Methyl-accepting chemotaxis protein (MCP) signaling domain"/>
    <property type="match status" value="1"/>
</dbReference>
<dbReference type="PANTHER" id="PTHR12825">
    <property type="entry name" value="BNIP1-RELATED"/>
    <property type="match status" value="1"/>
</dbReference>
<evidence type="ECO:0000313" key="14">
    <source>
        <dbReference type="Proteomes" id="UP000398389"/>
    </source>
</evidence>
<keyword evidence="6 11" id="KW-1133">Transmembrane helix</keyword>
<feature type="compositionally biased region" description="Low complexity" evidence="10">
    <location>
        <begin position="349"/>
        <end position="404"/>
    </location>
</feature>
<keyword evidence="4" id="KW-0256">Endoplasmic reticulum</keyword>
<sequence>MSSLDTKLTSLANQIEELVDLIVKFKNSSKSIDGSAKELVSAIQFKFQTTEAEFGYLKYEIDDVLQQEQKQYYQNKYAGLQEEFRTARFSFRKSQIEGQKSTTEMRRELLGNINDQINRKNKTNSQKSQLVSKAEDVTAVMRQLHKMAQTEAIVSSINLEELEQSTISLQQLQMRYSGFNLLLTGSRQLIRHLEQADKWDRIYMLASLGFLFLVLAWIIWRRILKAPVYLLFSTAKFVVRVGGKAGGAVSGKKNVQVVKAVTSVQTSDLIASATESVVSVIESVISLATVSVSSVVEPVIPAVEIVGSSVKSVIPPVETVSSFVESVIPSLKSVNSSTKSVIPATESFSSSTESVSSSTESVSSSTESVSSSTESVSSSTESVSSSTESVSSSTESVSSSTESVIPATEPVSSSTETLSSSTETLNSSTETLGSSLEPVIPVVEVQSSSSVESPSIAVESASSIVESTNSESSISLAKEPTSLHLQETTTKIALPKEDL</sequence>
<evidence type="ECO:0000256" key="8">
    <source>
        <dbReference type="ARBA" id="ARBA00023136"/>
    </source>
</evidence>
<feature type="compositionally biased region" description="Low complexity" evidence="10">
    <location>
        <begin position="446"/>
        <end position="475"/>
    </location>
</feature>
<feature type="region of interest" description="Disordered" evidence="10">
    <location>
        <begin position="342"/>
        <end position="433"/>
    </location>
</feature>
<keyword evidence="7" id="KW-0175">Coiled coil</keyword>
<evidence type="ECO:0000256" key="9">
    <source>
        <dbReference type="ARBA" id="ARBA00037934"/>
    </source>
</evidence>
<dbReference type="GO" id="GO:0031201">
    <property type="term" value="C:SNARE complex"/>
    <property type="evidence" value="ECO:0007669"/>
    <property type="project" value="TreeGrafter"/>
</dbReference>
<evidence type="ECO:0000256" key="7">
    <source>
        <dbReference type="ARBA" id="ARBA00023054"/>
    </source>
</evidence>
<proteinExistence type="inferred from homology"/>
<dbReference type="InterPro" id="IPR005606">
    <property type="entry name" value="Sec20"/>
</dbReference>
<keyword evidence="2" id="KW-0813">Transport</keyword>
<dbReference type="RefSeq" id="XP_031851258.1">
    <property type="nucleotide sequence ID" value="XM_031995367.1"/>
</dbReference>
<keyword evidence="3 11" id="KW-0812">Transmembrane</keyword>
<dbReference type="GO" id="GO:0005484">
    <property type="term" value="F:SNAP receptor activity"/>
    <property type="evidence" value="ECO:0007669"/>
    <property type="project" value="InterPro"/>
</dbReference>
<gene>
    <name evidence="13" type="ORF">SAPINGB_P000644</name>
</gene>
<reference evidence="13 14" key="1">
    <citation type="submission" date="2019-09" db="EMBL/GenBank/DDBJ databases">
        <authorList>
            <person name="Brejova B."/>
        </authorList>
    </citation>
    <scope>NUCLEOTIDE SEQUENCE [LARGE SCALE GENOMIC DNA]</scope>
</reference>
<evidence type="ECO:0000256" key="5">
    <source>
        <dbReference type="ARBA" id="ARBA00022892"/>
    </source>
</evidence>
<comment type="similarity">
    <text evidence="9">Belongs to the SEC20 family.</text>
</comment>
<protein>
    <recommendedName>
        <fullName evidence="12">Sec20 C-terminal domain-containing protein</fullName>
    </recommendedName>
</protein>
<accession>A0A5E8B2W0</accession>
<evidence type="ECO:0000313" key="13">
    <source>
        <dbReference type="EMBL" id="VVT45120.1"/>
    </source>
</evidence>
<dbReference type="Pfam" id="PF03908">
    <property type="entry name" value="Sec20"/>
    <property type="match status" value="1"/>
</dbReference>
<keyword evidence="5" id="KW-0931">ER-Golgi transport</keyword>
<evidence type="ECO:0000256" key="1">
    <source>
        <dbReference type="ARBA" id="ARBA00004163"/>
    </source>
</evidence>
<feature type="compositionally biased region" description="Low complexity" evidence="10">
    <location>
        <begin position="412"/>
        <end position="433"/>
    </location>
</feature>
<evidence type="ECO:0000256" key="6">
    <source>
        <dbReference type="ARBA" id="ARBA00022989"/>
    </source>
</evidence>
<feature type="region of interest" description="Disordered" evidence="10">
    <location>
        <begin position="446"/>
        <end position="482"/>
    </location>
</feature>
<dbReference type="EMBL" id="CABVLU010000001">
    <property type="protein sequence ID" value="VVT45120.1"/>
    <property type="molecule type" value="Genomic_DNA"/>
</dbReference>
<feature type="domain" description="Sec20 C-terminal" evidence="12">
    <location>
        <begin position="132"/>
        <end position="223"/>
    </location>
</feature>
<keyword evidence="8 11" id="KW-0472">Membrane</keyword>
<evidence type="ECO:0000256" key="11">
    <source>
        <dbReference type="SAM" id="Phobius"/>
    </source>
</evidence>
<evidence type="ECO:0000256" key="3">
    <source>
        <dbReference type="ARBA" id="ARBA00022692"/>
    </source>
</evidence>
<evidence type="ECO:0000256" key="10">
    <source>
        <dbReference type="SAM" id="MobiDB-lite"/>
    </source>
</evidence>
<dbReference type="GO" id="GO:0005789">
    <property type="term" value="C:endoplasmic reticulum membrane"/>
    <property type="evidence" value="ECO:0007669"/>
    <property type="project" value="UniProtKB-SubCell"/>
</dbReference>
<feature type="transmembrane region" description="Helical" evidence="11">
    <location>
        <begin position="202"/>
        <end position="220"/>
    </location>
</feature>
<name>A0A5E8B2W0_9ASCO</name>
<evidence type="ECO:0000256" key="4">
    <source>
        <dbReference type="ARBA" id="ARBA00022824"/>
    </source>
</evidence>
<organism evidence="13 14">
    <name type="scientific">Magnusiomyces paraingens</name>
    <dbReference type="NCBI Taxonomy" id="2606893"/>
    <lineage>
        <taxon>Eukaryota</taxon>
        <taxon>Fungi</taxon>
        <taxon>Dikarya</taxon>
        <taxon>Ascomycota</taxon>
        <taxon>Saccharomycotina</taxon>
        <taxon>Dipodascomycetes</taxon>
        <taxon>Dipodascales</taxon>
        <taxon>Dipodascaceae</taxon>
        <taxon>Magnusiomyces</taxon>
    </lineage>
</organism>
<dbReference type="InterPro" id="IPR056173">
    <property type="entry name" value="Sec20_C"/>
</dbReference>
<dbReference type="Gene3D" id="1.10.287.950">
    <property type="entry name" value="Methyl-accepting chemotaxis protein"/>
    <property type="match status" value="1"/>
</dbReference>
<comment type="subcellular location">
    <subcellularLocation>
        <location evidence="1">Endoplasmic reticulum membrane</location>
        <topology evidence="1">Single-pass type IV membrane protein</topology>
    </subcellularLocation>
</comment>
<evidence type="ECO:0000256" key="2">
    <source>
        <dbReference type="ARBA" id="ARBA00022448"/>
    </source>
</evidence>
<dbReference type="OrthoDB" id="4086189at2759"/>
<dbReference type="PANTHER" id="PTHR12825:SF0">
    <property type="entry name" value="VESICLE TRANSPORT PROTEIN SEC20"/>
    <property type="match status" value="1"/>
</dbReference>
<evidence type="ECO:0000259" key="12">
    <source>
        <dbReference type="Pfam" id="PF03908"/>
    </source>
</evidence>
<dbReference type="GeneID" id="43579467"/>